<evidence type="ECO:0000259" key="4">
    <source>
        <dbReference type="PROSITE" id="PS50887"/>
    </source>
</evidence>
<dbReference type="Pfam" id="PF00563">
    <property type="entry name" value="EAL"/>
    <property type="match status" value="1"/>
</dbReference>
<dbReference type="Pfam" id="PF08447">
    <property type="entry name" value="PAS_3"/>
    <property type="match status" value="1"/>
</dbReference>
<dbReference type="PROSITE" id="PS50887">
    <property type="entry name" value="GGDEF"/>
    <property type="match status" value="1"/>
</dbReference>
<dbReference type="InterPro" id="IPR000700">
    <property type="entry name" value="PAS-assoc_C"/>
</dbReference>
<dbReference type="Pfam" id="PF00990">
    <property type="entry name" value="GGDEF"/>
    <property type="match status" value="1"/>
</dbReference>
<dbReference type="SMART" id="SM00267">
    <property type="entry name" value="GGDEF"/>
    <property type="match status" value="1"/>
</dbReference>
<name>A0ABS8Q383_9BURK</name>
<evidence type="ECO:0000259" key="3">
    <source>
        <dbReference type="PROSITE" id="PS50883"/>
    </source>
</evidence>
<dbReference type="PROSITE" id="PS50883">
    <property type="entry name" value="EAL"/>
    <property type="match status" value="1"/>
</dbReference>
<dbReference type="InterPro" id="IPR052155">
    <property type="entry name" value="Biofilm_reg_signaling"/>
</dbReference>
<organism evidence="5 6">
    <name type="scientific">Massilia phyllostachyos</name>
    <dbReference type="NCBI Taxonomy" id="2898585"/>
    <lineage>
        <taxon>Bacteria</taxon>
        <taxon>Pseudomonadati</taxon>
        <taxon>Pseudomonadota</taxon>
        <taxon>Betaproteobacteria</taxon>
        <taxon>Burkholderiales</taxon>
        <taxon>Oxalobacteraceae</taxon>
        <taxon>Telluria group</taxon>
        <taxon>Massilia</taxon>
    </lineage>
</organism>
<dbReference type="InterPro" id="IPR013656">
    <property type="entry name" value="PAS_4"/>
</dbReference>
<reference evidence="5" key="1">
    <citation type="submission" date="2021-11" db="EMBL/GenBank/DDBJ databases">
        <title>The complete genome of Massilia sp sp. G4R7.</title>
        <authorList>
            <person name="Liu L."/>
            <person name="Yue J."/>
            <person name="Yuan J."/>
            <person name="Yang F."/>
            <person name="Li L."/>
        </authorList>
    </citation>
    <scope>NUCLEOTIDE SEQUENCE</scope>
    <source>
        <strain evidence="5">G4R7</strain>
    </source>
</reference>
<dbReference type="SMART" id="SM00091">
    <property type="entry name" value="PAS"/>
    <property type="match status" value="2"/>
</dbReference>
<feature type="domain" description="PAC" evidence="2">
    <location>
        <begin position="219"/>
        <end position="271"/>
    </location>
</feature>
<dbReference type="RefSeq" id="WP_231057534.1">
    <property type="nucleotide sequence ID" value="NZ_JAJNOC010000002.1"/>
</dbReference>
<dbReference type="InterPro" id="IPR035919">
    <property type="entry name" value="EAL_sf"/>
</dbReference>
<dbReference type="InterPro" id="IPR001633">
    <property type="entry name" value="EAL_dom"/>
</dbReference>
<comment type="caution">
    <text evidence="5">The sequence shown here is derived from an EMBL/GenBank/DDBJ whole genome shotgun (WGS) entry which is preliminary data.</text>
</comment>
<evidence type="ECO:0000259" key="2">
    <source>
        <dbReference type="PROSITE" id="PS50113"/>
    </source>
</evidence>
<dbReference type="Gene3D" id="3.30.450.20">
    <property type="entry name" value="PAS domain"/>
    <property type="match status" value="2"/>
</dbReference>
<feature type="domain" description="GGDEF" evidence="4">
    <location>
        <begin position="303"/>
        <end position="441"/>
    </location>
</feature>
<dbReference type="Gene3D" id="3.30.70.270">
    <property type="match status" value="1"/>
</dbReference>
<evidence type="ECO:0000313" key="5">
    <source>
        <dbReference type="EMBL" id="MCD2516206.1"/>
    </source>
</evidence>
<dbReference type="PROSITE" id="PS50113">
    <property type="entry name" value="PAC"/>
    <property type="match status" value="2"/>
</dbReference>
<accession>A0ABS8Q383</accession>
<gene>
    <name evidence="5" type="ORF">LQ564_07735</name>
</gene>
<dbReference type="InterPro" id="IPR043128">
    <property type="entry name" value="Rev_trsase/Diguanyl_cyclase"/>
</dbReference>
<keyword evidence="6" id="KW-1185">Reference proteome</keyword>
<dbReference type="PROSITE" id="PS50112">
    <property type="entry name" value="PAS"/>
    <property type="match status" value="1"/>
</dbReference>
<dbReference type="NCBIfam" id="TIGR00254">
    <property type="entry name" value="GGDEF"/>
    <property type="match status" value="1"/>
</dbReference>
<dbReference type="SMART" id="SM00086">
    <property type="entry name" value="PAC"/>
    <property type="match status" value="1"/>
</dbReference>
<proteinExistence type="predicted"/>
<dbReference type="Pfam" id="PF08448">
    <property type="entry name" value="PAS_4"/>
    <property type="match status" value="1"/>
</dbReference>
<feature type="domain" description="PAC" evidence="2">
    <location>
        <begin position="86"/>
        <end position="142"/>
    </location>
</feature>
<dbReference type="InterPro" id="IPR000160">
    <property type="entry name" value="GGDEF_dom"/>
</dbReference>
<sequence length="708" mass="77354">MEPGSAVGIQRRLDDLLGHLPAGVVVHGPDGRIRSANPMACTLLGQDAAQLIGSAASADAWRLVRTNRTPMRAEQFPVNLVLRTRRKVAQRIVGICGAGPEPLRWLICNAYPEFDRAGQLAQVVVCFTDCTALKRAKQRLQKSEQRLRLALRGSLDAPWDHDLVSGEIYFSRRWWSMLGYRPDSIAADPGVWMKLAHPDDRAALDTFMHDLYATDLTRYSVELRLRHRDGHYVPVLSRGLVLRDRHGRPLRVSGTNTDLSERKLAERRIYEAAYFDHLTGLPNRRLLIEELDKALARAARSGQHGALLLLDLDNFKLLNDTLGHELGDALLRQVAGRLRGALRHSDTLARLGGDEFVIVLEQLGAAEGAAVNETSHVAEQLLSALGEPYALSGRTLLSTPSIGIVLFDGATGDIDTLLRQADLAMYGAKAGGRNTARFFDPGMQTAADRQLALEGALRDGLAQGEFVLFCQPQFDSAGGLVGAEVLVRWRRADGELVGPDAFIGLAEAAGLIAPLGRHVLEQSCGALARWRADATLGALKLAVNVSVHQLRSAEFPDQVARILADTGAPPRRLCLELTESVFAEDAAAIIGRMHALRRHGVEFSLDDFGTGYSSLSYLKRFPLAALKIDRSFVHDVHLDPDAAPIVEAIIALARALKLDIVAEGVENEAQRRFLVAEGCPTLQGYLLGRPMPIEAFERRYGGAGRANH</sequence>
<dbReference type="PANTHER" id="PTHR44757">
    <property type="entry name" value="DIGUANYLATE CYCLASE DGCP"/>
    <property type="match status" value="1"/>
</dbReference>
<dbReference type="Gene3D" id="3.20.20.450">
    <property type="entry name" value="EAL domain"/>
    <property type="match status" value="1"/>
</dbReference>
<dbReference type="EMBL" id="JAJNOC010000002">
    <property type="protein sequence ID" value="MCD2516206.1"/>
    <property type="molecule type" value="Genomic_DNA"/>
</dbReference>
<dbReference type="InterPro" id="IPR001610">
    <property type="entry name" value="PAC"/>
</dbReference>
<dbReference type="SUPFAM" id="SSF55073">
    <property type="entry name" value="Nucleotide cyclase"/>
    <property type="match status" value="1"/>
</dbReference>
<dbReference type="CDD" id="cd01949">
    <property type="entry name" value="GGDEF"/>
    <property type="match status" value="1"/>
</dbReference>
<dbReference type="InterPro" id="IPR035965">
    <property type="entry name" value="PAS-like_dom_sf"/>
</dbReference>
<dbReference type="SMART" id="SM00052">
    <property type="entry name" value="EAL"/>
    <property type="match status" value="1"/>
</dbReference>
<protein>
    <submittedName>
        <fullName evidence="5">EAL domain-containing protein</fullName>
    </submittedName>
</protein>
<dbReference type="NCBIfam" id="TIGR00229">
    <property type="entry name" value="sensory_box"/>
    <property type="match status" value="1"/>
</dbReference>
<feature type="domain" description="PAS" evidence="1">
    <location>
        <begin position="143"/>
        <end position="215"/>
    </location>
</feature>
<dbReference type="InterPro" id="IPR013655">
    <property type="entry name" value="PAS_fold_3"/>
</dbReference>
<dbReference type="PANTHER" id="PTHR44757:SF2">
    <property type="entry name" value="BIOFILM ARCHITECTURE MAINTENANCE PROTEIN MBAA"/>
    <property type="match status" value="1"/>
</dbReference>
<dbReference type="InterPro" id="IPR029787">
    <property type="entry name" value="Nucleotide_cyclase"/>
</dbReference>
<dbReference type="InterPro" id="IPR000014">
    <property type="entry name" value="PAS"/>
</dbReference>
<dbReference type="CDD" id="cd00130">
    <property type="entry name" value="PAS"/>
    <property type="match status" value="2"/>
</dbReference>
<dbReference type="SUPFAM" id="SSF141868">
    <property type="entry name" value="EAL domain-like"/>
    <property type="match status" value="1"/>
</dbReference>
<feature type="domain" description="EAL" evidence="3">
    <location>
        <begin position="450"/>
        <end position="704"/>
    </location>
</feature>
<dbReference type="Proteomes" id="UP001179361">
    <property type="component" value="Unassembled WGS sequence"/>
</dbReference>
<evidence type="ECO:0000313" key="6">
    <source>
        <dbReference type="Proteomes" id="UP001179361"/>
    </source>
</evidence>
<evidence type="ECO:0000259" key="1">
    <source>
        <dbReference type="PROSITE" id="PS50112"/>
    </source>
</evidence>
<dbReference type="SUPFAM" id="SSF55785">
    <property type="entry name" value="PYP-like sensor domain (PAS domain)"/>
    <property type="match status" value="2"/>
</dbReference>
<dbReference type="CDD" id="cd01948">
    <property type="entry name" value="EAL"/>
    <property type="match status" value="1"/>
</dbReference>